<dbReference type="NCBIfam" id="NF006156">
    <property type="entry name" value="PRK08299.1"/>
    <property type="match status" value="1"/>
</dbReference>
<evidence type="ECO:0000256" key="2">
    <source>
        <dbReference type="ARBA" id="ARBA00007769"/>
    </source>
</evidence>
<comment type="caution">
    <text evidence="16">The sequence shown here is derived from an EMBL/GenBank/DDBJ whole genome shotgun (WGS) entry which is preliminary data.</text>
</comment>
<feature type="binding site" evidence="12">
    <location>
        <begin position="94"/>
        <end position="100"/>
    </location>
    <ligand>
        <name>D-threo-isocitrate</name>
        <dbReference type="ChEBI" id="CHEBI:15562"/>
    </ligand>
</feature>
<keyword evidence="9 10" id="KW-0464">Manganese</keyword>
<dbReference type="GO" id="GO:0051287">
    <property type="term" value="F:NAD binding"/>
    <property type="evidence" value="ECO:0007669"/>
    <property type="project" value="InterPro"/>
</dbReference>
<feature type="binding site" evidence="14">
    <location>
        <position position="82"/>
    </location>
    <ligand>
        <name>NADP(+)</name>
        <dbReference type="ChEBI" id="CHEBI:58349"/>
    </ligand>
</feature>
<evidence type="ECO:0000256" key="8">
    <source>
        <dbReference type="ARBA" id="ARBA00023002"/>
    </source>
</evidence>
<evidence type="ECO:0000313" key="17">
    <source>
        <dbReference type="Proteomes" id="UP000281547"/>
    </source>
</evidence>
<keyword evidence="7 10" id="KW-0521">NADP</keyword>
<dbReference type="FunFam" id="3.40.718.10:FF:000002">
    <property type="entry name" value="Isocitrate dehydrogenase [NADP]"/>
    <property type="match status" value="1"/>
</dbReference>
<evidence type="ECO:0000256" key="1">
    <source>
        <dbReference type="ARBA" id="ARBA00001936"/>
    </source>
</evidence>
<feature type="domain" description="Isopropylmalate dehydrogenase-like" evidence="15">
    <location>
        <begin position="9"/>
        <end position="394"/>
    </location>
</feature>
<keyword evidence="8 10" id="KW-0560">Oxidoreductase</keyword>
<feature type="binding site" evidence="13">
    <location>
        <position position="250"/>
    </location>
    <ligand>
        <name>Mn(2+)</name>
        <dbReference type="ChEBI" id="CHEBI:29035"/>
    </ligand>
</feature>
<evidence type="ECO:0000256" key="5">
    <source>
        <dbReference type="ARBA" id="ARBA00022723"/>
    </source>
</evidence>
<evidence type="ECO:0000256" key="9">
    <source>
        <dbReference type="ARBA" id="ARBA00023211"/>
    </source>
</evidence>
<dbReference type="PANTHER" id="PTHR11822">
    <property type="entry name" value="NADP-SPECIFIC ISOCITRATE DEHYDROGENASE"/>
    <property type="match status" value="1"/>
</dbReference>
<dbReference type="OrthoDB" id="9765655at2"/>
<feature type="binding site" evidence="12">
    <location>
        <position position="77"/>
    </location>
    <ligand>
        <name>D-threo-isocitrate</name>
        <dbReference type="ChEBI" id="CHEBI:15562"/>
    </ligand>
</feature>
<protein>
    <recommendedName>
        <fullName evidence="10">Isocitrate dehydrogenase [NADP]</fullName>
        <ecNumber evidence="10">1.1.1.42</ecNumber>
    </recommendedName>
</protein>
<dbReference type="GO" id="GO:0006099">
    <property type="term" value="P:tricarboxylic acid cycle"/>
    <property type="evidence" value="ECO:0007669"/>
    <property type="project" value="UniProtKB-KW"/>
</dbReference>
<feature type="binding site" evidence="13">
    <location>
        <position position="273"/>
    </location>
    <ligand>
        <name>Mn(2+)</name>
        <dbReference type="ChEBI" id="CHEBI:29035"/>
    </ligand>
</feature>
<evidence type="ECO:0000256" key="11">
    <source>
        <dbReference type="PIRSR" id="PIRSR000108-1"/>
    </source>
</evidence>
<reference evidence="16 17" key="1">
    <citation type="journal article" date="2016" name="Int. J. Syst. Evol. Microbiol.">
        <title>Arsenicitalea aurantiaca gen. nov., sp. nov., a new member of the family Hyphomicrobiaceae, isolated from high-arsenic sediment.</title>
        <authorList>
            <person name="Mu Y."/>
            <person name="Zhou L."/>
            <person name="Zeng X.C."/>
            <person name="Liu L."/>
            <person name="Pan Y."/>
            <person name="Chen X."/>
            <person name="Wang J."/>
            <person name="Li S."/>
            <person name="Li W.J."/>
            <person name="Wang Y."/>
        </authorList>
    </citation>
    <scope>NUCLEOTIDE SEQUENCE [LARGE SCALE GENOMIC DNA]</scope>
    <source>
        <strain evidence="16 17">42-50</strain>
    </source>
</reference>
<dbReference type="InterPro" id="IPR004790">
    <property type="entry name" value="Isocitrate_DH_NADP"/>
</dbReference>
<dbReference type="EC" id="1.1.1.42" evidence="10"/>
<comment type="cofactor">
    <cofactor evidence="10 13">
        <name>Mg(2+)</name>
        <dbReference type="ChEBI" id="CHEBI:18420"/>
    </cofactor>
    <cofactor evidence="10 13">
        <name>Mn(2+)</name>
        <dbReference type="ChEBI" id="CHEBI:29035"/>
    </cofactor>
    <text evidence="10 13">Binds 1 Mg(2+) or Mn(2+) ion per subunit.</text>
</comment>
<dbReference type="SUPFAM" id="SSF53659">
    <property type="entry name" value="Isocitrate/Isopropylmalate dehydrogenase-like"/>
    <property type="match status" value="1"/>
</dbReference>
<dbReference type="SMART" id="SM01329">
    <property type="entry name" value="Iso_dh"/>
    <property type="match status" value="1"/>
</dbReference>
<feature type="binding site" evidence="12">
    <location>
        <position position="132"/>
    </location>
    <ligand>
        <name>D-threo-isocitrate</name>
        <dbReference type="ChEBI" id="CHEBI:15562"/>
    </ligand>
</feature>
<keyword evidence="17" id="KW-1185">Reference proteome</keyword>
<feature type="binding site" evidence="12">
    <location>
        <position position="109"/>
    </location>
    <ligand>
        <name>D-threo-isocitrate</name>
        <dbReference type="ChEBI" id="CHEBI:15562"/>
    </ligand>
</feature>
<accession>A0A433XGG0</accession>
<evidence type="ECO:0000256" key="3">
    <source>
        <dbReference type="ARBA" id="ARBA00022435"/>
    </source>
</evidence>
<keyword evidence="6 10" id="KW-0460">Magnesium</keyword>
<comment type="cofactor">
    <cofactor evidence="1">
        <name>Mn(2+)</name>
        <dbReference type="ChEBI" id="CHEBI:29035"/>
    </cofactor>
</comment>
<comment type="catalytic activity">
    <reaction evidence="10">
        <text>D-threo-isocitrate + NADP(+) = 2-oxoglutarate + CO2 + NADPH</text>
        <dbReference type="Rhea" id="RHEA:19629"/>
        <dbReference type="ChEBI" id="CHEBI:15562"/>
        <dbReference type="ChEBI" id="CHEBI:16526"/>
        <dbReference type="ChEBI" id="CHEBI:16810"/>
        <dbReference type="ChEBI" id="CHEBI:57783"/>
        <dbReference type="ChEBI" id="CHEBI:58349"/>
        <dbReference type="EC" id="1.1.1.42"/>
    </reaction>
</comment>
<keyword evidence="4 10" id="KW-0816">Tricarboxylic acid cycle</keyword>
<dbReference type="Gene3D" id="3.40.718.10">
    <property type="entry name" value="Isopropylmalate Dehydrogenase"/>
    <property type="match status" value="1"/>
</dbReference>
<dbReference type="GO" id="GO:0000287">
    <property type="term" value="F:magnesium ion binding"/>
    <property type="evidence" value="ECO:0007669"/>
    <property type="project" value="InterPro"/>
</dbReference>
<feature type="site" description="Critical for catalysis" evidence="11">
    <location>
        <position position="139"/>
    </location>
</feature>
<dbReference type="GO" id="GO:0006097">
    <property type="term" value="P:glyoxylate cycle"/>
    <property type="evidence" value="ECO:0007669"/>
    <property type="project" value="UniProtKB-KW"/>
</dbReference>
<evidence type="ECO:0000256" key="14">
    <source>
        <dbReference type="PIRSR" id="PIRSR000108-4"/>
    </source>
</evidence>
<dbReference type="InterPro" id="IPR024084">
    <property type="entry name" value="IsoPropMal-DH-like_dom"/>
</dbReference>
<keyword evidence="3" id="KW-0329">Glyoxylate bypass</keyword>
<evidence type="ECO:0000256" key="10">
    <source>
        <dbReference type="PIRNR" id="PIRNR000108"/>
    </source>
</evidence>
<sequence>MSKIKVANPVVDLDGDEMTRIIWQAIKDKLITPYLDLPIEYYDLSIESRDATDDQITIDASNAIKKHGVGIKCATITPDEGRVEEFGLKKMWRSPNGTIRNILGGVIFREPIICKNVPRLVPGWTQPIIVGRHAFGDQYRATDFKFPGKGKLSIKFVGEDGQTIEHDVYETPGAGVALAMYNLDESIRDFARASLNYALQRGVPCYLSTKNTILKVYDGRFKDIFQEVFDAEFKQAYEEKKIWYEHRLIDDMVAAALKWSGGYVWACKNYDGDVQSDIVAQGFGSLGLMTSVLMTPDGKTVEAEAAHGTVTRHYRQHQQGKETSTNSTASIFAWTRGLAHRAKLDDNAELAKFAATLEKVTVDTIEAGQMTKDLALLVGPDQKWLTTLGFLDAIDANLQKAMA</sequence>
<evidence type="ECO:0000259" key="15">
    <source>
        <dbReference type="SMART" id="SM01329"/>
    </source>
</evidence>
<feature type="binding site" evidence="14">
    <location>
        <position position="326"/>
    </location>
    <ligand>
        <name>NADP(+)</name>
        <dbReference type="ChEBI" id="CHEBI:58349"/>
    </ligand>
</feature>
<dbReference type="GO" id="GO:0006102">
    <property type="term" value="P:isocitrate metabolic process"/>
    <property type="evidence" value="ECO:0007669"/>
    <property type="project" value="UniProtKB-UniRule"/>
</dbReference>
<evidence type="ECO:0000256" key="7">
    <source>
        <dbReference type="ARBA" id="ARBA00022857"/>
    </source>
</evidence>
<dbReference type="PIRSF" id="PIRSF000108">
    <property type="entry name" value="IDH_NADP"/>
    <property type="match status" value="1"/>
</dbReference>
<evidence type="ECO:0000256" key="12">
    <source>
        <dbReference type="PIRSR" id="PIRSR000108-2"/>
    </source>
</evidence>
<dbReference type="PANTHER" id="PTHR11822:SF21">
    <property type="entry name" value="ISOCITRATE DEHYDROGENASE [NADP], MITOCHONDRIAL"/>
    <property type="match status" value="1"/>
</dbReference>
<dbReference type="RefSeq" id="WP_127188059.1">
    <property type="nucleotide sequence ID" value="NZ_RZNJ01000002.1"/>
</dbReference>
<proteinExistence type="inferred from homology"/>
<feature type="binding site" evidence="14">
    <location>
        <begin position="75"/>
        <end position="77"/>
    </location>
    <ligand>
        <name>NADP(+)</name>
        <dbReference type="ChEBI" id="CHEBI:58349"/>
    </ligand>
</feature>
<dbReference type="EMBL" id="RZNJ01000002">
    <property type="protein sequence ID" value="RUT33104.1"/>
    <property type="molecule type" value="Genomic_DNA"/>
</dbReference>
<dbReference type="PROSITE" id="PS00470">
    <property type="entry name" value="IDH_IMDH"/>
    <property type="match status" value="1"/>
</dbReference>
<name>A0A433XGG0_9HYPH</name>
<dbReference type="NCBIfam" id="TIGR00127">
    <property type="entry name" value="nadp_idh_euk"/>
    <property type="match status" value="1"/>
</dbReference>
<dbReference type="AlphaFoldDB" id="A0A433XGG0"/>
<evidence type="ECO:0000256" key="13">
    <source>
        <dbReference type="PIRSR" id="PIRSR000108-3"/>
    </source>
</evidence>
<comment type="similarity">
    <text evidence="2 10">Belongs to the isocitrate and isopropylmalate dehydrogenases family.</text>
</comment>
<dbReference type="GO" id="GO:0004450">
    <property type="term" value="F:isocitrate dehydrogenase (NADP+) activity"/>
    <property type="evidence" value="ECO:0007669"/>
    <property type="project" value="UniProtKB-UniRule"/>
</dbReference>
<dbReference type="Pfam" id="PF00180">
    <property type="entry name" value="Iso_dh"/>
    <property type="match status" value="1"/>
</dbReference>
<gene>
    <name evidence="16" type="ORF">EMQ25_08250</name>
</gene>
<organism evidence="16 17">
    <name type="scientific">Arsenicitalea aurantiaca</name>
    <dbReference type="NCBI Taxonomy" id="1783274"/>
    <lineage>
        <taxon>Bacteria</taxon>
        <taxon>Pseudomonadati</taxon>
        <taxon>Pseudomonadota</taxon>
        <taxon>Alphaproteobacteria</taxon>
        <taxon>Hyphomicrobiales</taxon>
        <taxon>Devosiaceae</taxon>
        <taxon>Arsenicitalea</taxon>
    </lineage>
</organism>
<dbReference type="Proteomes" id="UP000281547">
    <property type="component" value="Unassembled WGS sequence"/>
</dbReference>
<feature type="binding site" evidence="14">
    <location>
        <begin position="308"/>
        <end position="313"/>
    </location>
    <ligand>
        <name>NADP(+)</name>
        <dbReference type="ChEBI" id="CHEBI:58349"/>
    </ligand>
</feature>
<keyword evidence="5 10" id="KW-0479">Metal-binding</keyword>
<evidence type="ECO:0000256" key="4">
    <source>
        <dbReference type="ARBA" id="ARBA00022532"/>
    </source>
</evidence>
<evidence type="ECO:0000313" key="16">
    <source>
        <dbReference type="EMBL" id="RUT33104.1"/>
    </source>
</evidence>
<feature type="site" description="Critical for catalysis" evidence="11">
    <location>
        <position position="210"/>
    </location>
</feature>
<evidence type="ECO:0000256" key="6">
    <source>
        <dbReference type="ARBA" id="ARBA00022842"/>
    </source>
</evidence>
<feature type="binding site" evidence="14">
    <location>
        <position position="258"/>
    </location>
    <ligand>
        <name>NADP(+)</name>
        <dbReference type="ChEBI" id="CHEBI:58349"/>
    </ligand>
</feature>
<dbReference type="InterPro" id="IPR019818">
    <property type="entry name" value="IsoCit/isopropylmalate_DH_CS"/>
</dbReference>